<dbReference type="Gene3D" id="3.40.50.10190">
    <property type="entry name" value="BRCT domain"/>
    <property type="match status" value="1"/>
</dbReference>
<protein>
    <submittedName>
        <fullName evidence="2">DNA polymerase III subunit epsilon</fullName>
    </submittedName>
</protein>
<proteinExistence type="predicted"/>
<gene>
    <name evidence="2" type="ORF">K05K4_12940</name>
</gene>
<sequence length="405" mass="45249">MDVRLWTMKNKELELSRLRGILSGIATDAVINEQELLFLDAWLRERESQLENDGDAVDLLEQIADVLEDGVITKDEMEDTLNLIDCILEFQDNPPQTTNLQEVFGFVQGVVSDGKVTDKELSSIKKLLKQNEDVPMCSLLYSRMKSKASKTELLSTLKSFSGHYFEETGVTQDWASFLGDALPEDYDFKGQKVCFTGGITGMPRSTLKSHVAKLGASVTKSVTKNTSVLIVGDECSRGWIEHNYGTKLDAACKLKLAGHDILILSGDEWLSKTANQKDPKSEVRQRFWSEFGDVHNLDALVAAAFKVCSKANLNVSEYSEPDLGISGVSIHRKWKNGNALKKRELYIELIPNHIDEFGIVIEERCKPWVVGGDACQSVSYQKQTTAFDKFRDNLAYLAAEHALIV</sequence>
<dbReference type="Pfam" id="PF00533">
    <property type="entry name" value="BRCT"/>
    <property type="match status" value="1"/>
</dbReference>
<evidence type="ECO:0000259" key="1">
    <source>
        <dbReference type="PROSITE" id="PS50172"/>
    </source>
</evidence>
<dbReference type="AlphaFoldDB" id="A0A1W6U5A1"/>
<organism evidence="2">
    <name type="scientific">Vibrio alginolyticus</name>
    <dbReference type="NCBI Taxonomy" id="663"/>
    <lineage>
        <taxon>Bacteria</taxon>
        <taxon>Pseudomonadati</taxon>
        <taxon>Pseudomonadota</taxon>
        <taxon>Gammaproteobacteria</taxon>
        <taxon>Vibrionales</taxon>
        <taxon>Vibrionaceae</taxon>
        <taxon>Vibrio</taxon>
    </lineage>
</organism>
<reference evidence="2" key="1">
    <citation type="submission" date="2016-10" db="EMBL/GenBank/DDBJ databases">
        <title>The High Quality Genome of Vibrio alginolyticus K01M1.</title>
        <authorList>
            <person name="Wendling C."/>
            <person name="Chibani C.M."/>
            <person name="Hertel R."/>
            <person name="Sproer C."/>
            <person name="Bunk B."/>
            <person name="Overmann J."/>
            <person name="Roth O."/>
            <person name="Liesegang H."/>
        </authorList>
    </citation>
    <scope>NUCLEOTIDE SEQUENCE</scope>
    <source>
        <strain evidence="2">K05K4</strain>
    </source>
</reference>
<dbReference type="EMBL" id="CP017902">
    <property type="protein sequence ID" value="ARP18132.1"/>
    <property type="molecule type" value="Genomic_DNA"/>
</dbReference>
<dbReference type="InterPro" id="IPR001357">
    <property type="entry name" value="BRCT_dom"/>
</dbReference>
<dbReference type="SUPFAM" id="SSF52113">
    <property type="entry name" value="BRCT domain"/>
    <property type="match status" value="1"/>
</dbReference>
<evidence type="ECO:0000313" key="2">
    <source>
        <dbReference type="EMBL" id="ARP18132.1"/>
    </source>
</evidence>
<dbReference type="CDD" id="cd17748">
    <property type="entry name" value="BRCT_DNA_ligase_like"/>
    <property type="match status" value="1"/>
</dbReference>
<dbReference type="InterPro" id="IPR036420">
    <property type="entry name" value="BRCT_dom_sf"/>
</dbReference>
<accession>A0A1W6U5A1</accession>
<dbReference type="PROSITE" id="PS50172">
    <property type="entry name" value="BRCT"/>
    <property type="match status" value="1"/>
</dbReference>
<name>A0A1W6U5A1_VIBAL</name>
<feature type="domain" description="BRCT" evidence="1">
    <location>
        <begin position="183"/>
        <end position="270"/>
    </location>
</feature>